<dbReference type="Pfam" id="PF00078">
    <property type="entry name" value="RVT_1"/>
    <property type="match status" value="1"/>
</dbReference>
<accession>A0A5B6W1B6</accession>
<sequence length="180" mass="20353">MTKAIANRFRGVLEKCIDKEQSASVPGRLISDNTYVQEVMRKMGFDPNWIDSIMKCVSTVSYSVVLNRQAGDIFHPTRGLRQGDPLSLFLFLICGEGLSSLMRLTHQEEHFKGVKASRRGPQISHLLFADDCILFGEATEREAGLLKFFYANIETVRGNKLILISLRFSLALTPEKKKRD</sequence>
<dbReference type="SUPFAM" id="SSF56672">
    <property type="entry name" value="DNA/RNA polymerases"/>
    <property type="match status" value="1"/>
</dbReference>
<gene>
    <name evidence="2" type="ORF">EPI10_025684</name>
</gene>
<evidence type="ECO:0000259" key="1">
    <source>
        <dbReference type="Pfam" id="PF00078"/>
    </source>
</evidence>
<comment type="caution">
    <text evidence="2">The sequence shown here is derived from an EMBL/GenBank/DDBJ whole genome shotgun (WGS) entry which is preliminary data.</text>
</comment>
<dbReference type="InterPro" id="IPR000477">
    <property type="entry name" value="RT_dom"/>
</dbReference>
<dbReference type="PANTHER" id="PTHR46890">
    <property type="entry name" value="NON-LTR RETROLELEMENT REVERSE TRANSCRIPTASE-LIKE PROTEIN-RELATED"/>
    <property type="match status" value="1"/>
</dbReference>
<dbReference type="Proteomes" id="UP000325315">
    <property type="component" value="Unassembled WGS sequence"/>
</dbReference>
<dbReference type="OrthoDB" id="1932527at2759"/>
<keyword evidence="3" id="KW-1185">Reference proteome</keyword>
<dbReference type="AlphaFoldDB" id="A0A5B6W1B6"/>
<organism evidence="2 3">
    <name type="scientific">Gossypium australe</name>
    <dbReference type="NCBI Taxonomy" id="47621"/>
    <lineage>
        <taxon>Eukaryota</taxon>
        <taxon>Viridiplantae</taxon>
        <taxon>Streptophyta</taxon>
        <taxon>Embryophyta</taxon>
        <taxon>Tracheophyta</taxon>
        <taxon>Spermatophyta</taxon>
        <taxon>Magnoliopsida</taxon>
        <taxon>eudicotyledons</taxon>
        <taxon>Gunneridae</taxon>
        <taxon>Pentapetalae</taxon>
        <taxon>rosids</taxon>
        <taxon>malvids</taxon>
        <taxon>Malvales</taxon>
        <taxon>Malvaceae</taxon>
        <taxon>Malvoideae</taxon>
        <taxon>Gossypium</taxon>
    </lineage>
</organism>
<name>A0A5B6W1B6_9ROSI</name>
<dbReference type="PANTHER" id="PTHR46890:SF48">
    <property type="entry name" value="RNA-DIRECTED DNA POLYMERASE"/>
    <property type="match status" value="1"/>
</dbReference>
<dbReference type="GO" id="GO:0003964">
    <property type="term" value="F:RNA-directed DNA polymerase activity"/>
    <property type="evidence" value="ECO:0007669"/>
    <property type="project" value="UniProtKB-KW"/>
</dbReference>
<proteinExistence type="predicted"/>
<feature type="domain" description="Reverse transcriptase" evidence="1">
    <location>
        <begin position="4"/>
        <end position="147"/>
    </location>
</feature>
<dbReference type="InterPro" id="IPR043502">
    <property type="entry name" value="DNA/RNA_pol_sf"/>
</dbReference>
<dbReference type="EMBL" id="SMMG02000005">
    <property type="protein sequence ID" value="KAA3475511.1"/>
    <property type="molecule type" value="Genomic_DNA"/>
</dbReference>
<keyword evidence="2" id="KW-0695">RNA-directed DNA polymerase</keyword>
<reference evidence="3" key="1">
    <citation type="journal article" date="2019" name="Plant Biotechnol. J.">
        <title>Genome sequencing of the Australian wild diploid species Gossypium australe highlights disease resistance and delayed gland morphogenesis.</title>
        <authorList>
            <person name="Cai Y."/>
            <person name="Cai X."/>
            <person name="Wang Q."/>
            <person name="Wang P."/>
            <person name="Zhang Y."/>
            <person name="Cai C."/>
            <person name="Xu Y."/>
            <person name="Wang K."/>
            <person name="Zhou Z."/>
            <person name="Wang C."/>
            <person name="Geng S."/>
            <person name="Li B."/>
            <person name="Dong Q."/>
            <person name="Hou Y."/>
            <person name="Wang H."/>
            <person name="Ai P."/>
            <person name="Liu Z."/>
            <person name="Yi F."/>
            <person name="Sun M."/>
            <person name="An G."/>
            <person name="Cheng J."/>
            <person name="Zhang Y."/>
            <person name="Shi Q."/>
            <person name="Xie Y."/>
            <person name="Shi X."/>
            <person name="Chang Y."/>
            <person name="Huang F."/>
            <person name="Chen Y."/>
            <person name="Hong S."/>
            <person name="Mi L."/>
            <person name="Sun Q."/>
            <person name="Zhang L."/>
            <person name="Zhou B."/>
            <person name="Peng R."/>
            <person name="Zhang X."/>
            <person name="Liu F."/>
        </authorList>
    </citation>
    <scope>NUCLEOTIDE SEQUENCE [LARGE SCALE GENOMIC DNA]</scope>
    <source>
        <strain evidence="3">cv. PA1801</strain>
    </source>
</reference>
<keyword evidence="2" id="KW-0808">Transferase</keyword>
<evidence type="ECO:0000313" key="2">
    <source>
        <dbReference type="EMBL" id="KAA3475511.1"/>
    </source>
</evidence>
<evidence type="ECO:0000313" key="3">
    <source>
        <dbReference type="Proteomes" id="UP000325315"/>
    </source>
</evidence>
<dbReference type="InterPro" id="IPR052343">
    <property type="entry name" value="Retrotransposon-Effector_Assoc"/>
</dbReference>
<protein>
    <submittedName>
        <fullName evidence="2">Reverse transcriptase</fullName>
    </submittedName>
</protein>
<keyword evidence="2" id="KW-0548">Nucleotidyltransferase</keyword>